<dbReference type="FunFam" id="3.90.79.10:FF:000002">
    <property type="entry name" value="diphosphoinositol polyphosphate phosphohydrolase 1"/>
    <property type="match status" value="1"/>
</dbReference>
<dbReference type="Gene3D" id="1.25.10.10">
    <property type="entry name" value="Leucine-rich Repeat Variant"/>
    <property type="match status" value="1"/>
</dbReference>
<feature type="compositionally biased region" description="Low complexity" evidence="16">
    <location>
        <begin position="72"/>
        <end position="83"/>
    </location>
</feature>
<sequence>NVDSMAADESLFMRTVLPLNTLLKSHDSSLALPSEDKLTQSEFQVKHRRNRVEEQVQLTLSRKGKRSTLRGSLSSSQLPTTTPVRYASTKPFSTYDYYVSSVPSRPVERVDVSHRLEFPQANGGYGTFSYGLHRKGLCWGPTARTLPMMRSVSSTNRLNMALPHLHSAYTESFTKPSTSDRCTTLQLPGRTIYREDSLDDVFLPDNSYAPPLGAGHQKLVLEKQKLLRSLSHPPEEVLDSLNLSWLVLNRTERQGMASRQHSQPASLGSADGSVNTAAAAREHDVTQGSMVHFLQSRNRGTEMTLKKAVNLLSHENIEMQITAVDYIQTQCFSSAEAKKMLFRLRGIPNLLRLLGSDSDELQQATAGALRNAVFESSENKMEVKDCQGFGVILRLLQKNQDTETRRQLTGLLWNLSSHDMLKEQLCTEVVKPLTDTVLVPCSGVCEGEDPKLEMLADPDVFLNATGCLRNVSSAGPNGRKALRDCDHLIDSLVYYIRGTIADYKPDDKALENCVCILHNLTYQYESEIPEMLMPALREPRQSLAIEPQTHGCFSVKSPKITEAQSHSKSDCPLLENNGNPRGVEWLWSAITIRMYLSLVAVSNRRLTQEAAIGAMQNLTAGNKGVSQAMAHIIVTREGGLQQVKKVLHEGEEGVRRASVYLVKNLSRNKDLHPDIIKQVLPELVPILPASDLKSEPAAEVTSVCHILNNLSQASVQSARAILNHGVLPRVIGLSARHHRYGPTSCCQAASVLLHTLWRHSELHSSYRKAGYRKTDFINTRTMKARLKRQCIMKFKPNQTRTYDGEGFRRRAACLCFKNEREDEVLLVSSSRHPDQWIVPGGGMEPEEEPCGAAVREVFEEAGVKGKLGRLLGVFEHNQDRKHRTYVYVLTVTETLDAWEDSVNIGRKREWFPVEEAIKILQSHKPVHAEYLRRLQLNCSASNNGNILLPPAPPTDNTPRYSTPAAASHR</sequence>
<dbReference type="GO" id="GO:0014704">
    <property type="term" value="C:intercalated disc"/>
    <property type="evidence" value="ECO:0007669"/>
    <property type="project" value="TreeGrafter"/>
</dbReference>
<evidence type="ECO:0000313" key="19">
    <source>
        <dbReference type="Proteomes" id="UP001239994"/>
    </source>
</evidence>
<dbReference type="Gene3D" id="3.90.79.10">
    <property type="entry name" value="Nucleoside Triphosphate Pyrophosphohydrolase"/>
    <property type="match status" value="1"/>
</dbReference>
<keyword evidence="13" id="KW-0965">Cell junction</keyword>
<dbReference type="PROSITE" id="PS00893">
    <property type="entry name" value="NUDIX_BOX"/>
    <property type="match status" value="1"/>
</dbReference>
<dbReference type="EC" id="3.6.1.52" evidence="6"/>
<keyword evidence="10" id="KW-0378">Hydrolase</keyword>
<dbReference type="PROSITE" id="PS50176">
    <property type="entry name" value="ARM_REPEAT"/>
    <property type="match status" value="1"/>
</dbReference>
<dbReference type="AlphaFoldDB" id="A0AAD8Z1H6"/>
<evidence type="ECO:0000256" key="2">
    <source>
        <dbReference type="ARBA" id="ARBA00004282"/>
    </source>
</evidence>
<keyword evidence="12" id="KW-0130">Cell adhesion</keyword>
<reference evidence="18" key="1">
    <citation type="submission" date="2023-03" db="EMBL/GenBank/DDBJ databases">
        <title>Electrophorus voltai genome.</title>
        <authorList>
            <person name="Bian C."/>
        </authorList>
    </citation>
    <scope>NUCLEOTIDE SEQUENCE</scope>
    <source>
        <strain evidence="18">CB-2022</strain>
        <tissue evidence="18">Muscle</tissue>
    </source>
</reference>
<keyword evidence="11" id="KW-0460">Magnesium</keyword>
<evidence type="ECO:0000256" key="12">
    <source>
        <dbReference type="ARBA" id="ARBA00022889"/>
    </source>
</evidence>
<feature type="non-terminal residue" evidence="18">
    <location>
        <position position="1"/>
    </location>
</feature>
<dbReference type="SUPFAM" id="SSF55811">
    <property type="entry name" value="Nudix"/>
    <property type="match status" value="1"/>
</dbReference>
<dbReference type="GO" id="GO:0005634">
    <property type="term" value="C:nucleus"/>
    <property type="evidence" value="ECO:0007669"/>
    <property type="project" value="TreeGrafter"/>
</dbReference>
<comment type="similarity">
    <text evidence="5">Belongs to the Nudix hydrolase family. DIPP subfamily.</text>
</comment>
<dbReference type="PANTHER" id="PTHR10372:SF25">
    <property type="entry name" value="PLAKOPHILIN-2"/>
    <property type="match status" value="1"/>
</dbReference>
<accession>A0AAD8Z1H6</accession>
<dbReference type="SMART" id="SM00185">
    <property type="entry name" value="ARM"/>
    <property type="match status" value="7"/>
</dbReference>
<dbReference type="CDD" id="cd04666">
    <property type="entry name" value="NUDIX_DIPP2_like_Nudt4"/>
    <property type="match status" value="1"/>
</dbReference>
<evidence type="ECO:0000256" key="7">
    <source>
        <dbReference type="ARBA" id="ARBA00022490"/>
    </source>
</evidence>
<keyword evidence="7" id="KW-0963">Cytoplasm</keyword>
<dbReference type="SUPFAM" id="SSF48371">
    <property type="entry name" value="ARM repeat"/>
    <property type="match status" value="1"/>
</dbReference>
<dbReference type="InterPro" id="IPR047198">
    <property type="entry name" value="DDP-like_NUDIX"/>
</dbReference>
<evidence type="ECO:0000256" key="16">
    <source>
        <dbReference type="SAM" id="MobiDB-lite"/>
    </source>
</evidence>
<name>A0AAD8Z1H6_9TELE</name>
<evidence type="ECO:0000256" key="14">
    <source>
        <dbReference type="ARBA" id="ARBA00033994"/>
    </source>
</evidence>
<protein>
    <recommendedName>
        <fullName evidence="6">diphosphoinositol-polyphosphate diphosphatase</fullName>
        <ecNumber evidence="6">3.6.1.52</ecNumber>
    </recommendedName>
</protein>
<dbReference type="GO" id="GO:0008486">
    <property type="term" value="F:diphosphoinositol-polyphosphate diphosphatase activity"/>
    <property type="evidence" value="ECO:0007669"/>
    <property type="project" value="UniProtKB-EC"/>
</dbReference>
<evidence type="ECO:0000256" key="8">
    <source>
        <dbReference type="ARBA" id="ARBA00022723"/>
    </source>
</evidence>
<dbReference type="GO" id="GO:0007507">
    <property type="term" value="P:heart development"/>
    <property type="evidence" value="ECO:0007669"/>
    <property type="project" value="TreeGrafter"/>
</dbReference>
<evidence type="ECO:0000256" key="11">
    <source>
        <dbReference type="ARBA" id="ARBA00022842"/>
    </source>
</evidence>
<evidence type="ECO:0000256" key="4">
    <source>
        <dbReference type="ARBA" id="ARBA00005462"/>
    </source>
</evidence>
<feature type="region of interest" description="Disordered" evidence="16">
    <location>
        <begin position="945"/>
        <end position="969"/>
    </location>
</feature>
<dbReference type="GO" id="GO:0005886">
    <property type="term" value="C:plasma membrane"/>
    <property type="evidence" value="ECO:0007669"/>
    <property type="project" value="TreeGrafter"/>
</dbReference>
<dbReference type="EMBL" id="JAROKS010000022">
    <property type="protein sequence ID" value="KAK1789590.1"/>
    <property type="molecule type" value="Genomic_DNA"/>
</dbReference>
<dbReference type="InterPro" id="IPR015797">
    <property type="entry name" value="NUDIX_hydrolase-like_dom_sf"/>
</dbReference>
<evidence type="ECO:0000256" key="3">
    <source>
        <dbReference type="ARBA" id="ARBA00004496"/>
    </source>
</evidence>
<comment type="cofactor">
    <cofactor evidence="1">
        <name>Mg(2+)</name>
        <dbReference type="ChEBI" id="CHEBI:18420"/>
    </cofactor>
</comment>
<dbReference type="Pfam" id="PF00514">
    <property type="entry name" value="Arm"/>
    <property type="match status" value="2"/>
</dbReference>
<dbReference type="GO" id="GO:0046872">
    <property type="term" value="F:metal ion binding"/>
    <property type="evidence" value="ECO:0007669"/>
    <property type="project" value="UniProtKB-KW"/>
</dbReference>
<dbReference type="GO" id="GO:0005737">
    <property type="term" value="C:cytoplasm"/>
    <property type="evidence" value="ECO:0007669"/>
    <property type="project" value="UniProtKB-SubCell"/>
</dbReference>
<dbReference type="Proteomes" id="UP001239994">
    <property type="component" value="Unassembled WGS sequence"/>
</dbReference>
<proteinExistence type="inferred from homology"/>
<dbReference type="GO" id="GO:0002934">
    <property type="term" value="P:desmosome organization"/>
    <property type="evidence" value="ECO:0007669"/>
    <property type="project" value="TreeGrafter"/>
</dbReference>
<feature type="region of interest" description="Disordered" evidence="16">
    <location>
        <begin position="59"/>
        <end position="83"/>
    </location>
</feature>
<feature type="compositionally biased region" description="Polar residues" evidence="16">
    <location>
        <begin position="257"/>
        <end position="275"/>
    </location>
</feature>
<evidence type="ECO:0000256" key="9">
    <source>
        <dbReference type="ARBA" id="ARBA00022737"/>
    </source>
</evidence>
<evidence type="ECO:0000256" key="15">
    <source>
        <dbReference type="PROSITE-ProRule" id="PRU00259"/>
    </source>
</evidence>
<dbReference type="InterPro" id="IPR020084">
    <property type="entry name" value="NUDIX_hydrolase_CS"/>
</dbReference>
<feature type="repeat" description="ARM" evidence="15">
    <location>
        <begin position="345"/>
        <end position="381"/>
    </location>
</feature>
<keyword evidence="19" id="KW-1185">Reference proteome</keyword>
<comment type="subcellular location">
    <subcellularLocation>
        <location evidence="2">Cell junction</location>
    </subcellularLocation>
    <subcellularLocation>
        <location evidence="3">Cytoplasm</location>
    </subcellularLocation>
</comment>
<evidence type="ECO:0000256" key="10">
    <source>
        <dbReference type="ARBA" id="ARBA00022801"/>
    </source>
</evidence>
<dbReference type="InterPro" id="IPR000086">
    <property type="entry name" value="NUDIX_hydrolase_dom"/>
</dbReference>
<gene>
    <name evidence="18" type="ORF">P4O66_015500</name>
</gene>
<evidence type="ECO:0000313" key="18">
    <source>
        <dbReference type="EMBL" id="KAK1789590.1"/>
    </source>
</evidence>
<keyword evidence="9" id="KW-0677">Repeat</keyword>
<organism evidence="18 19">
    <name type="scientific">Electrophorus voltai</name>
    <dbReference type="NCBI Taxonomy" id="2609070"/>
    <lineage>
        <taxon>Eukaryota</taxon>
        <taxon>Metazoa</taxon>
        <taxon>Chordata</taxon>
        <taxon>Craniata</taxon>
        <taxon>Vertebrata</taxon>
        <taxon>Euteleostomi</taxon>
        <taxon>Actinopterygii</taxon>
        <taxon>Neopterygii</taxon>
        <taxon>Teleostei</taxon>
        <taxon>Ostariophysi</taxon>
        <taxon>Gymnotiformes</taxon>
        <taxon>Gymnotoidei</taxon>
        <taxon>Gymnotidae</taxon>
        <taxon>Electrophorus</taxon>
    </lineage>
</organism>
<dbReference type="GO" id="GO:0045110">
    <property type="term" value="P:intermediate filament bundle assembly"/>
    <property type="evidence" value="ECO:0007669"/>
    <property type="project" value="TreeGrafter"/>
</dbReference>
<dbReference type="GO" id="GO:0072659">
    <property type="term" value="P:protein localization to plasma membrane"/>
    <property type="evidence" value="ECO:0007669"/>
    <property type="project" value="TreeGrafter"/>
</dbReference>
<dbReference type="Pfam" id="PF00293">
    <property type="entry name" value="NUDIX"/>
    <property type="match status" value="1"/>
</dbReference>
<evidence type="ECO:0000256" key="6">
    <source>
        <dbReference type="ARBA" id="ARBA00012527"/>
    </source>
</evidence>
<dbReference type="InterPro" id="IPR000225">
    <property type="entry name" value="Armadillo"/>
</dbReference>
<dbReference type="InterPro" id="IPR016024">
    <property type="entry name" value="ARM-type_fold"/>
</dbReference>
<comment type="similarity">
    <text evidence="4">Belongs to the beta-catenin family.</text>
</comment>
<evidence type="ECO:0000256" key="1">
    <source>
        <dbReference type="ARBA" id="ARBA00001946"/>
    </source>
</evidence>
<evidence type="ECO:0000256" key="13">
    <source>
        <dbReference type="ARBA" id="ARBA00022949"/>
    </source>
</evidence>
<dbReference type="PANTHER" id="PTHR10372">
    <property type="entry name" value="PLAKOPHILLIN-RELATED"/>
    <property type="match status" value="1"/>
</dbReference>
<dbReference type="InterPro" id="IPR011989">
    <property type="entry name" value="ARM-like"/>
</dbReference>
<dbReference type="GO" id="GO:0098609">
    <property type="term" value="P:cell-cell adhesion"/>
    <property type="evidence" value="ECO:0007669"/>
    <property type="project" value="InterPro"/>
</dbReference>
<dbReference type="InterPro" id="IPR028435">
    <property type="entry name" value="Plakophilin/d_Catenin"/>
</dbReference>
<evidence type="ECO:0000259" key="17">
    <source>
        <dbReference type="PROSITE" id="PS51462"/>
    </source>
</evidence>
<dbReference type="PROSITE" id="PS51462">
    <property type="entry name" value="NUDIX"/>
    <property type="match status" value="1"/>
</dbReference>
<dbReference type="GO" id="GO:0005912">
    <property type="term" value="C:adherens junction"/>
    <property type="evidence" value="ECO:0007669"/>
    <property type="project" value="TreeGrafter"/>
</dbReference>
<evidence type="ECO:0000256" key="5">
    <source>
        <dbReference type="ARBA" id="ARBA00008266"/>
    </source>
</evidence>
<comment type="catalytic activity">
    <reaction evidence="14">
        <text>diphospho-myo-inositol polyphosphate + H2O = myo-inositol polyphosphate + phosphate.</text>
        <dbReference type="EC" id="3.6.1.52"/>
    </reaction>
</comment>
<feature type="domain" description="Nudix hydrolase" evidence="17">
    <location>
        <begin position="807"/>
        <end position="933"/>
    </location>
</feature>
<comment type="caution">
    <text evidence="18">The sequence shown here is derived from an EMBL/GenBank/DDBJ whole genome shotgun (WGS) entry which is preliminary data.</text>
</comment>
<keyword evidence="8" id="KW-0479">Metal-binding</keyword>
<feature type="region of interest" description="Disordered" evidence="16">
    <location>
        <begin position="256"/>
        <end position="275"/>
    </location>
</feature>